<evidence type="ECO:0000313" key="2">
    <source>
        <dbReference type="EMBL" id="KAF3523288.1"/>
    </source>
</evidence>
<accession>A0A8S9PPU1</accession>
<evidence type="ECO:0000313" key="3">
    <source>
        <dbReference type="Proteomes" id="UP000712600"/>
    </source>
</evidence>
<sequence length="152" mass="17577">MAASKAFYCVVPSYENSEFDLETSRTTLVFSEMQFCLFSVLLAYFPFLFSCMFTIFDIGVHPLKLDIYLPNLTVIFSLDTTSIFIKRSSKAGFRARPRFTLGLRLCGDKSAFVLHVCDFNLIRTDIKSANLYRLIRLVLIRFELPPKVVWRC</sequence>
<keyword evidence="1" id="KW-1133">Transmembrane helix</keyword>
<dbReference type="Proteomes" id="UP000712600">
    <property type="component" value="Unassembled WGS sequence"/>
</dbReference>
<feature type="transmembrane region" description="Helical" evidence="1">
    <location>
        <begin position="35"/>
        <end position="55"/>
    </location>
</feature>
<reference evidence="2" key="1">
    <citation type="submission" date="2019-12" db="EMBL/GenBank/DDBJ databases">
        <title>Genome sequencing and annotation of Brassica cretica.</title>
        <authorList>
            <person name="Studholme D.J."/>
            <person name="Sarris P."/>
        </authorList>
    </citation>
    <scope>NUCLEOTIDE SEQUENCE</scope>
    <source>
        <strain evidence="2">PFS-109/04</strain>
        <tissue evidence="2">Leaf</tissue>
    </source>
</reference>
<keyword evidence="1" id="KW-0812">Transmembrane</keyword>
<name>A0A8S9PPU1_BRACR</name>
<organism evidence="2 3">
    <name type="scientific">Brassica cretica</name>
    <name type="common">Mustard</name>
    <dbReference type="NCBI Taxonomy" id="69181"/>
    <lineage>
        <taxon>Eukaryota</taxon>
        <taxon>Viridiplantae</taxon>
        <taxon>Streptophyta</taxon>
        <taxon>Embryophyta</taxon>
        <taxon>Tracheophyta</taxon>
        <taxon>Spermatophyta</taxon>
        <taxon>Magnoliopsida</taxon>
        <taxon>eudicotyledons</taxon>
        <taxon>Gunneridae</taxon>
        <taxon>Pentapetalae</taxon>
        <taxon>rosids</taxon>
        <taxon>malvids</taxon>
        <taxon>Brassicales</taxon>
        <taxon>Brassicaceae</taxon>
        <taxon>Brassiceae</taxon>
        <taxon>Brassica</taxon>
    </lineage>
</organism>
<evidence type="ECO:0000256" key="1">
    <source>
        <dbReference type="SAM" id="Phobius"/>
    </source>
</evidence>
<keyword evidence="1" id="KW-0472">Membrane</keyword>
<proteinExistence type="predicted"/>
<dbReference type="AlphaFoldDB" id="A0A8S9PPU1"/>
<feature type="transmembrane region" description="Helical" evidence="1">
    <location>
        <begin position="67"/>
        <end position="85"/>
    </location>
</feature>
<gene>
    <name evidence="2" type="ORF">F2Q69_00047819</name>
</gene>
<dbReference type="EMBL" id="QGKX02001347">
    <property type="protein sequence ID" value="KAF3523288.1"/>
    <property type="molecule type" value="Genomic_DNA"/>
</dbReference>
<comment type="caution">
    <text evidence="2">The sequence shown here is derived from an EMBL/GenBank/DDBJ whole genome shotgun (WGS) entry which is preliminary data.</text>
</comment>
<protein>
    <submittedName>
        <fullName evidence="2">Uncharacterized protein</fullName>
    </submittedName>
</protein>